<dbReference type="RefSeq" id="WP_106725123.1">
    <property type="nucleotide sequence ID" value="NZ_PXYL01000008.1"/>
</dbReference>
<sequence>MHLSLVPKRTPFSFEADHSTPIPADALALFAEDEPGPETPHGLGDLRHRFSDLEGGGHGSFSVNLADLRPAYGGTVVALVTPHYARTKIGEVFAAWRADRSSRQPYALKISEPLVAEIGEEILVKLSPEGGE</sequence>
<dbReference type="Proteomes" id="UP000240653">
    <property type="component" value="Unassembled WGS sequence"/>
</dbReference>
<keyword evidence="2" id="KW-1185">Reference proteome</keyword>
<dbReference type="AlphaFoldDB" id="A0A2P7S9T3"/>
<comment type="caution">
    <text evidence="1">The sequence shown here is derived from an EMBL/GenBank/DDBJ whole genome shotgun (WGS) entry which is preliminary data.</text>
</comment>
<reference evidence="1 2" key="1">
    <citation type="submission" date="2018-03" db="EMBL/GenBank/DDBJ databases">
        <title>The draft genome of Mesorhizobium soli JCM 19897.</title>
        <authorList>
            <person name="Li L."/>
            <person name="Liu L."/>
            <person name="Liang L."/>
            <person name="Wang T."/>
            <person name="Zhang X."/>
        </authorList>
    </citation>
    <scope>NUCLEOTIDE SEQUENCE [LARGE SCALE GENOMIC DNA]</scope>
    <source>
        <strain evidence="1 2">JCM 19897</strain>
    </source>
</reference>
<gene>
    <name evidence="1" type="ORF">C7I85_16610</name>
</gene>
<protein>
    <submittedName>
        <fullName evidence="1">Uncharacterized protein</fullName>
    </submittedName>
</protein>
<proteinExistence type="predicted"/>
<evidence type="ECO:0000313" key="2">
    <source>
        <dbReference type="Proteomes" id="UP000240653"/>
    </source>
</evidence>
<accession>A0A2P7S9T3</accession>
<evidence type="ECO:0000313" key="1">
    <source>
        <dbReference type="EMBL" id="PSJ59243.1"/>
    </source>
</evidence>
<dbReference type="EMBL" id="PXYL01000008">
    <property type="protein sequence ID" value="PSJ59243.1"/>
    <property type="molecule type" value="Genomic_DNA"/>
</dbReference>
<name>A0A2P7S9T3_9HYPH</name>
<organism evidence="1 2">
    <name type="scientific">Pseudaminobacter soli</name>
    <name type="common">ex Li et al. 2025</name>
    <dbReference type="NCBI Taxonomy" id="1295366"/>
    <lineage>
        <taxon>Bacteria</taxon>
        <taxon>Pseudomonadati</taxon>
        <taxon>Pseudomonadota</taxon>
        <taxon>Alphaproteobacteria</taxon>
        <taxon>Hyphomicrobiales</taxon>
        <taxon>Phyllobacteriaceae</taxon>
        <taxon>Pseudaminobacter</taxon>
    </lineage>
</organism>